<dbReference type="RefSeq" id="WP_010377035.1">
    <property type="nucleotide sequence ID" value="NZ_CP011924.1"/>
</dbReference>
<dbReference type="Proteomes" id="UP000228621">
    <property type="component" value="Unassembled WGS sequence"/>
</dbReference>
<reference evidence="10" key="5">
    <citation type="journal article" date="2019" name="Genome Announc.">
        <title>Draft Genome Sequence of Pseudoalteromonas piscicida Strain 36Y ROTHPW, an Hypersaline Seawater Isolate from the South Coast of Sonora, Mexico.</title>
        <authorList>
            <person name="Sanchez-Diaz R."/>
            <person name="Molina-Garza Z.J."/>
            <person name="Cruz-Suarez L.E."/>
            <person name="Selvin J."/>
            <person name="Kiran G.S."/>
            <person name="Ibarra-Gamez J.C."/>
            <person name="Gomez-Gil B."/>
            <person name="Galaviz-Silva L."/>
        </authorList>
    </citation>
    <scope>NUCLEOTIDE SEQUENCE [LARGE SCALE GENOMIC DNA]</scope>
    <source>
        <strain evidence="10">36Y_RITHPW</strain>
    </source>
</reference>
<reference evidence="9" key="7">
    <citation type="submission" date="2019-09" db="EMBL/GenBank/DDBJ databases">
        <title>Co-occurence of chitin degradation, pigmentation and bioactivity in marine Pseudoalteromonas.</title>
        <authorList>
            <person name="Sonnenschein E.C."/>
            <person name="Bech P.K."/>
        </authorList>
    </citation>
    <scope>NUCLEOTIDE SEQUENCE</scope>
    <source>
        <strain evidence="9">S1607</strain>
    </source>
</reference>
<keyword evidence="1" id="KW-1003">Cell membrane</keyword>
<evidence type="ECO:0000313" key="11">
    <source>
        <dbReference type="Proteomes" id="UP000258102"/>
    </source>
</evidence>
<reference evidence="12" key="6">
    <citation type="submission" date="2019-06" db="EMBL/GenBank/DDBJ databases">
        <title>Co-occurence of chitin degradation, pigmentation and bioactivity in marine Pseudoalteromonas.</title>
        <authorList>
            <person name="Sonnenschein E.C."/>
            <person name="Bech P.K."/>
        </authorList>
    </citation>
    <scope>NUCLEOTIDE SEQUENCE [LARGE SCALE GENOMIC DNA]</scope>
    <source>
        <strain evidence="12">S1607</strain>
    </source>
</reference>
<keyword evidence="10" id="KW-1185">Reference proteome</keyword>
<gene>
    <name evidence="8" type="ORF">CEX98_17190</name>
    <name evidence="9" type="ORF">CWB74_05660</name>
    <name evidence="7" type="ORF">D0511_09770</name>
</gene>
<evidence type="ECO:0000313" key="8">
    <source>
        <dbReference type="EMBL" id="PCK30540.1"/>
    </source>
</evidence>
<reference evidence="7 11" key="4">
    <citation type="submission" date="2018-08" db="EMBL/GenBank/DDBJ databases">
        <title>Whole Genome Sequences of Two Pseudoalteromonas piscicida Strains, DE1-A and DE2-A, which Exhibit Strong Antibacterial Activity against Vibrio vulnificus.</title>
        <authorList>
            <person name="Richards G.P."/>
            <person name="Needleman D.S."/>
            <person name="Watson M.A."/>
            <person name="Polson S.W."/>
        </authorList>
    </citation>
    <scope>NUCLEOTIDE SEQUENCE [LARGE SCALE GENOMIC DNA]</scope>
    <source>
        <strain evidence="7 11">DE2-A</strain>
    </source>
</reference>
<feature type="domain" description="Lipopolysaccharide assembly protein A" evidence="6">
    <location>
        <begin position="23"/>
        <end position="84"/>
    </location>
</feature>
<keyword evidence="3 5" id="KW-1133">Transmembrane helix</keyword>
<dbReference type="AlphaFoldDB" id="A0A0F4PAG8"/>
<dbReference type="KEGG" id="ppis:B1L02_08000"/>
<keyword evidence="2 5" id="KW-0812">Transmembrane</keyword>
<evidence type="ECO:0000256" key="3">
    <source>
        <dbReference type="ARBA" id="ARBA00022989"/>
    </source>
</evidence>
<evidence type="ECO:0000256" key="2">
    <source>
        <dbReference type="ARBA" id="ARBA00022692"/>
    </source>
</evidence>
<evidence type="ECO:0000313" key="7">
    <source>
        <dbReference type="EMBL" id="AXR02320.1"/>
    </source>
</evidence>
<dbReference type="Pfam" id="PF06305">
    <property type="entry name" value="LapA_dom"/>
    <property type="match status" value="1"/>
</dbReference>
<evidence type="ECO:0000313" key="10">
    <source>
        <dbReference type="Proteomes" id="UP000228621"/>
    </source>
</evidence>
<sequence length="87" mass="9249">MVAVLKKGLAVVAILIAFLVGTQNPQVVNVNFVIASAELPLATLMSICLALGIIIGLLVTASVLSKLKWQNHRLKKSNSKLSQAAER</sequence>
<dbReference type="EMBL" id="PNEL01000014">
    <property type="protein sequence ID" value="TMN79660.1"/>
    <property type="molecule type" value="Genomic_DNA"/>
</dbReference>
<dbReference type="Proteomes" id="UP000258102">
    <property type="component" value="Chromosome 1"/>
</dbReference>
<reference evidence="9 12" key="3">
    <citation type="submission" date="2017-12" db="EMBL/GenBank/DDBJ databases">
        <authorList>
            <person name="Paulsen S."/>
            <person name="Gram L.K."/>
        </authorList>
    </citation>
    <scope>NUCLEOTIDE SEQUENCE [LARGE SCALE GENOMIC DNA]</scope>
    <source>
        <strain evidence="9 12">S1607</strain>
    </source>
</reference>
<reference evidence="8" key="1">
    <citation type="journal article" date="2017" name="Genome Announc.">
        <title>Draft Genome Sequence of Pseudoalteromonas piscicida Strain 36Y ROTHPW, an Hypersaline Seawater Isolate from the South Coast of Sonora, Mexico.</title>
        <authorList>
            <person name="Sanchez-Diaz R."/>
            <person name="Molina-Garza Z.J."/>
            <person name="Cruz-Suarez L.E."/>
            <person name="Selvin J."/>
            <person name="Kiran G.S."/>
            <person name="Ibarra-Gamez J.C."/>
            <person name="Gomez-Gil B."/>
            <person name="Galaviz-Silva L."/>
        </authorList>
    </citation>
    <scope>NUCLEOTIDE SEQUENCE [LARGE SCALE GENOMIC DNA]</scope>
    <source>
        <strain evidence="8">36Y_RITHPW</strain>
    </source>
</reference>
<dbReference type="Proteomes" id="UP000305423">
    <property type="component" value="Unassembled WGS sequence"/>
</dbReference>
<evidence type="ECO:0000259" key="6">
    <source>
        <dbReference type="Pfam" id="PF06305"/>
    </source>
</evidence>
<dbReference type="GeneID" id="67501687"/>
<evidence type="ECO:0000256" key="1">
    <source>
        <dbReference type="ARBA" id="ARBA00022475"/>
    </source>
</evidence>
<evidence type="ECO:0000256" key="5">
    <source>
        <dbReference type="SAM" id="Phobius"/>
    </source>
</evidence>
<feature type="transmembrane region" description="Helical" evidence="5">
    <location>
        <begin position="41"/>
        <end position="64"/>
    </location>
</feature>
<dbReference type="OrthoDB" id="7064015at2"/>
<dbReference type="STRING" id="43662.TW75_04600"/>
<dbReference type="GO" id="GO:0005886">
    <property type="term" value="C:plasma membrane"/>
    <property type="evidence" value="ECO:0007669"/>
    <property type="project" value="InterPro"/>
</dbReference>
<accession>A0A0F4PAG8</accession>
<proteinExistence type="predicted"/>
<dbReference type="EMBL" id="NKHF01000079">
    <property type="protein sequence ID" value="PCK30540.1"/>
    <property type="molecule type" value="Genomic_DNA"/>
</dbReference>
<name>A0A0F4PAG8_PSEO7</name>
<keyword evidence="4 5" id="KW-0472">Membrane</keyword>
<protein>
    <submittedName>
        <fullName evidence="9">DUF1049 domain-containing protein</fullName>
    </submittedName>
    <submittedName>
        <fullName evidence="7">LapA family protein</fullName>
    </submittedName>
</protein>
<evidence type="ECO:0000313" key="9">
    <source>
        <dbReference type="EMBL" id="TMN79660.1"/>
    </source>
</evidence>
<organism evidence="8 10">
    <name type="scientific">Pseudoalteromonas piscicida</name>
    <dbReference type="NCBI Taxonomy" id="43662"/>
    <lineage>
        <taxon>Bacteria</taxon>
        <taxon>Pseudomonadati</taxon>
        <taxon>Pseudomonadota</taxon>
        <taxon>Gammaproteobacteria</taxon>
        <taxon>Alteromonadales</taxon>
        <taxon>Pseudoalteromonadaceae</taxon>
        <taxon>Pseudoalteromonas</taxon>
    </lineage>
</organism>
<dbReference type="EMBL" id="CP031761">
    <property type="protein sequence ID" value="AXR02320.1"/>
    <property type="molecule type" value="Genomic_DNA"/>
</dbReference>
<dbReference type="InterPro" id="IPR010445">
    <property type="entry name" value="LapA_dom"/>
</dbReference>
<evidence type="ECO:0000256" key="4">
    <source>
        <dbReference type="ARBA" id="ARBA00023136"/>
    </source>
</evidence>
<reference evidence="8" key="2">
    <citation type="submission" date="2017-06" db="EMBL/GenBank/DDBJ databases">
        <authorList>
            <person name="Kim H.J."/>
            <person name="Triplett B.A."/>
        </authorList>
    </citation>
    <scope>NUCLEOTIDE SEQUENCE</scope>
    <source>
        <strain evidence="8">36Y_RITHPW</strain>
    </source>
</reference>
<evidence type="ECO:0000313" key="12">
    <source>
        <dbReference type="Proteomes" id="UP000305423"/>
    </source>
</evidence>